<evidence type="ECO:0000256" key="1">
    <source>
        <dbReference type="ARBA" id="ARBA00009884"/>
    </source>
</evidence>
<dbReference type="PANTHER" id="PTHR11679">
    <property type="entry name" value="VESICLE PROTEIN SORTING-ASSOCIATED"/>
    <property type="match status" value="1"/>
</dbReference>
<dbReference type="Gene3D" id="3.40.50.1910">
    <property type="match status" value="2"/>
</dbReference>
<proteinExistence type="inferred from homology"/>
<dbReference type="GO" id="GO:0016192">
    <property type="term" value="P:vesicle-mediated transport"/>
    <property type="evidence" value="ECO:0007669"/>
    <property type="project" value="InterPro"/>
</dbReference>
<dbReference type="InterPro" id="IPR001619">
    <property type="entry name" value="Sec1-like"/>
</dbReference>
<dbReference type="EMBL" id="MLAK01001234">
    <property type="protein sequence ID" value="OHS95611.1"/>
    <property type="molecule type" value="Genomic_DNA"/>
</dbReference>
<accession>A0A1J4JD60</accession>
<dbReference type="OrthoDB" id="10262287at2759"/>
<dbReference type="GeneID" id="94846649"/>
<comment type="caution">
    <text evidence="2">The sequence shown here is derived from an EMBL/GenBank/DDBJ whole genome shotgun (WGS) entry which is preliminary data.</text>
</comment>
<dbReference type="InterPro" id="IPR036045">
    <property type="entry name" value="Sec1-like_sf"/>
</dbReference>
<dbReference type="RefSeq" id="XP_068348748.1">
    <property type="nucleotide sequence ID" value="XM_068511945.1"/>
</dbReference>
<gene>
    <name evidence="2" type="ORF">TRFO_38273</name>
</gene>
<dbReference type="SUPFAM" id="SSF56815">
    <property type="entry name" value="Sec1/munc18-like (SM) proteins"/>
    <property type="match status" value="1"/>
</dbReference>
<name>A0A1J4JD60_9EUKA</name>
<evidence type="ECO:0000313" key="2">
    <source>
        <dbReference type="EMBL" id="OHS95611.1"/>
    </source>
</evidence>
<comment type="similarity">
    <text evidence="1">Belongs to the STXBP/unc-18/SEC1 family.</text>
</comment>
<dbReference type="AlphaFoldDB" id="A0A1J4JD60"/>
<organism evidence="2 3">
    <name type="scientific">Tritrichomonas foetus</name>
    <dbReference type="NCBI Taxonomy" id="1144522"/>
    <lineage>
        <taxon>Eukaryota</taxon>
        <taxon>Metamonada</taxon>
        <taxon>Parabasalia</taxon>
        <taxon>Tritrichomonadida</taxon>
        <taxon>Tritrichomonadidae</taxon>
        <taxon>Tritrichomonas</taxon>
    </lineage>
</organism>
<dbReference type="InterPro" id="IPR027482">
    <property type="entry name" value="Sec1-like_dom2"/>
</dbReference>
<keyword evidence="3" id="KW-1185">Reference proteome</keyword>
<sequence>MTENESVYSIFQSLASDDILNLLQGIAGIPQEGEDPNKSKIILSFLKKNFGFFRRALPSQAFSNENIKSIIFCESISPIEASGKIVGLCLDDSNEVEFALKQFSLLPNFEKYLVMIPRLTTLCQEAIDRSGLKVHVLEYHLEIIPLEKYCFVVPSPKCFMRCFVQDDINDVYTIASSLLKLTLLTGKPDKIYAAGNVSCRVLALLEQLKNQVGSNFGRKDKEFSQLYIIDRSADLLTPLASQFYYGGMLDEAYNVDYGYLNLPSNISLEDTPDQREVLLSDQKDEFFANLRCEDYLNALEQAELVRQEIIGLKQNMDNTSGTLQYSVYARRAKYLVDTKQYLYMHYSLLEDLATIRKPMKDMINFEYSSLLQDIEDIDIVNRLINRRQYWHAIRLFCFASVATRGLSKQTIADFQRRLISKFGFDVVQDLINLEKAGFLTPSLSIMDHFMKSNKPKFNNINTVLKILYKDPPTTPDIEKGYDNYVPILHRLVQAGVNGQWEGETQVSKLMGQMDIPVKVSSLSGNNLNNTLPSDSSLNNLNKATENNSKINKGTEKILVFVIGGVTSTEVQLFRKMGKILFNGKYDFHVGSTSITHGVDLVKSICPFIQSKT</sequence>
<protein>
    <submittedName>
        <fullName evidence="2">Sec1 family protein</fullName>
    </submittedName>
</protein>
<dbReference type="Pfam" id="PF00995">
    <property type="entry name" value="Sec1"/>
    <property type="match status" value="1"/>
</dbReference>
<reference evidence="2" key="1">
    <citation type="submission" date="2016-10" db="EMBL/GenBank/DDBJ databases">
        <authorList>
            <person name="Benchimol M."/>
            <person name="Almeida L.G."/>
            <person name="Vasconcelos A.T."/>
            <person name="Perreira-Neves A."/>
            <person name="Rosa I.A."/>
            <person name="Tasca T."/>
            <person name="Bogo M.R."/>
            <person name="de Souza W."/>
        </authorList>
    </citation>
    <scope>NUCLEOTIDE SEQUENCE [LARGE SCALE GENOMIC DNA]</scope>
    <source>
        <strain evidence="2">K</strain>
    </source>
</reference>
<dbReference type="VEuPathDB" id="TrichDB:TRFO_38273"/>
<evidence type="ECO:0000313" key="3">
    <source>
        <dbReference type="Proteomes" id="UP000179807"/>
    </source>
</evidence>
<dbReference type="Proteomes" id="UP000179807">
    <property type="component" value="Unassembled WGS sequence"/>
</dbReference>